<dbReference type="OrthoDB" id="66881at2759"/>
<evidence type="ECO:0000256" key="1">
    <source>
        <dbReference type="ARBA" id="ARBA00001974"/>
    </source>
</evidence>
<dbReference type="Pfam" id="PF00743">
    <property type="entry name" value="FMO-like"/>
    <property type="match status" value="2"/>
</dbReference>
<organism evidence="7 9">
    <name type="scientific">Pichia sorbitophila (strain ATCC MYA-4447 / BCRC 22081 / CBS 7064 / NBRC 10061 / NRRL Y-12695)</name>
    <name type="common">Hybrid yeast</name>
    <dbReference type="NCBI Taxonomy" id="559304"/>
    <lineage>
        <taxon>Eukaryota</taxon>
        <taxon>Fungi</taxon>
        <taxon>Dikarya</taxon>
        <taxon>Ascomycota</taxon>
        <taxon>Saccharomycotina</taxon>
        <taxon>Pichiomycetes</taxon>
        <taxon>Debaryomycetaceae</taxon>
        <taxon>Millerozyma</taxon>
    </lineage>
</organism>
<evidence type="ECO:0000256" key="5">
    <source>
        <dbReference type="ARBA" id="ARBA00022857"/>
    </source>
</evidence>
<evidence type="ECO:0000256" key="3">
    <source>
        <dbReference type="ARBA" id="ARBA00022630"/>
    </source>
</evidence>
<gene>
    <name evidence="7" type="primary">Piso0_000580</name>
    <name evidence="7" type="ORF">GNLVRS01_PISO0A12474g</name>
    <name evidence="8" type="ORF">GNLVRS01_PISO0B12541g</name>
</gene>
<dbReference type="AlphaFoldDB" id="G8YVT9"/>
<dbReference type="eggNOG" id="KOG1399">
    <property type="taxonomic scope" value="Eukaryota"/>
</dbReference>
<dbReference type="GO" id="GO:0050661">
    <property type="term" value="F:NADP binding"/>
    <property type="evidence" value="ECO:0007669"/>
    <property type="project" value="InterPro"/>
</dbReference>
<evidence type="ECO:0000256" key="6">
    <source>
        <dbReference type="ARBA" id="ARBA00023002"/>
    </source>
</evidence>
<dbReference type="EMBL" id="FO082058">
    <property type="protein sequence ID" value="CCE73533.1"/>
    <property type="molecule type" value="Genomic_DNA"/>
</dbReference>
<evidence type="ECO:0000313" key="9">
    <source>
        <dbReference type="Proteomes" id="UP000005222"/>
    </source>
</evidence>
<dbReference type="EMBL" id="FO082059">
    <property type="protein sequence ID" value="CCE72972.1"/>
    <property type="molecule type" value="Genomic_DNA"/>
</dbReference>
<dbReference type="Proteomes" id="UP000005222">
    <property type="component" value="Chromosome B"/>
</dbReference>
<keyword evidence="6" id="KW-0560">Oxidoreductase</keyword>
<comment type="cofactor">
    <cofactor evidence="1">
        <name>FAD</name>
        <dbReference type="ChEBI" id="CHEBI:57692"/>
    </cofactor>
</comment>
<dbReference type="SUPFAM" id="SSF51905">
    <property type="entry name" value="FAD/NAD(P)-binding domain"/>
    <property type="match status" value="2"/>
</dbReference>
<evidence type="ECO:0000256" key="2">
    <source>
        <dbReference type="ARBA" id="ARBA00009183"/>
    </source>
</evidence>
<keyword evidence="5" id="KW-0521">NADP</keyword>
<dbReference type="OMA" id="ERGHIMF"/>
<proteinExistence type="inferred from homology"/>
<dbReference type="HOGENOM" id="CLU_006909_5_3_1"/>
<name>G8YVT9_PICSO</name>
<dbReference type="FunFam" id="3.50.50.60:FF:000023">
    <property type="entry name" value="Dimethylaniline monooxygenase [N-oxide-forming]"/>
    <property type="match status" value="1"/>
</dbReference>
<keyword evidence="4" id="KW-0274">FAD</keyword>
<reference evidence="7" key="1">
    <citation type="submission" date="2011-10" db="EMBL/GenBank/DDBJ databases">
        <authorList>
            <person name="Genoscope - CEA"/>
        </authorList>
    </citation>
    <scope>NUCLEOTIDE SEQUENCE</scope>
    <source>
        <strain evidence="7">CBS 7064</strain>
    </source>
</reference>
<dbReference type="GO" id="GO:0050660">
    <property type="term" value="F:flavin adenine dinucleotide binding"/>
    <property type="evidence" value="ECO:0007669"/>
    <property type="project" value="InterPro"/>
</dbReference>
<dbReference type="InterPro" id="IPR050346">
    <property type="entry name" value="FMO-like"/>
</dbReference>
<evidence type="ECO:0000256" key="4">
    <source>
        <dbReference type="ARBA" id="ARBA00022827"/>
    </source>
</evidence>
<reference evidence="9" key="2">
    <citation type="journal article" date="2012" name="G3 (Bethesda)">
        <title>Pichia sorbitophila, an interspecies yeast hybrid reveals early steps of genome resolution following polyploidization.</title>
        <authorList>
            <person name="Leh Louis V."/>
            <person name="Despons L."/>
            <person name="Friedrich A."/>
            <person name="Martin T."/>
            <person name="Durrens P."/>
            <person name="Casaregola S."/>
            <person name="Neuveglise C."/>
            <person name="Fairhead C."/>
            <person name="Marck C."/>
            <person name="Cruz J.A."/>
            <person name="Straub M.L."/>
            <person name="Kugler V."/>
            <person name="Sacerdot C."/>
            <person name="Uzunov Z."/>
            <person name="Thierry A."/>
            <person name="Weiss S."/>
            <person name="Bleykasten C."/>
            <person name="De Montigny J."/>
            <person name="Jacques N."/>
            <person name="Jung P."/>
            <person name="Lemaire M."/>
            <person name="Mallet S."/>
            <person name="Morel G."/>
            <person name="Richard G.F."/>
            <person name="Sarkar A."/>
            <person name="Savel G."/>
            <person name="Schacherer J."/>
            <person name="Seret M.L."/>
            <person name="Talla E."/>
            <person name="Samson G."/>
            <person name="Jubin C."/>
            <person name="Poulain J."/>
            <person name="Vacherie B."/>
            <person name="Barbe V."/>
            <person name="Pelletier E."/>
            <person name="Sherman D.J."/>
            <person name="Westhof E."/>
            <person name="Weissenbach J."/>
            <person name="Baret P.V."/>
            <person name="Wincker P."/>
            <person name="Gaillardin C."/>
            <person name="Dujon B."/>
            <person name="Souciet J.L."/>
        </authorList>
    </citation>
    <scope>NUCLEOTIDE SEQUENCE [LARGE SCALE GENOMIC DNA]</scope>
    <source>
        <strain evidence="9">ATCC MYA-4447 / BCRC 22081 / CBS 7064 / NBRC 10061 / NRRL Y-12695</strain>
    </source>
</reference>
<accession>G8YVT9</accession>
<dbReference type="Gene3D" id="3.50.50.60">
    <property type="entry name" value="FAD/NAD(P)-binding domain"/>
    <property type="match status" value="2"/>
</dbReference>
<sequence length="510" mass="58145">MTKLDVQSVAVIGAGPGGLSALYELSHTNADGTTTVGEAKSSNPQFKKIVAFEQKSMWGGIWAPEGFKTGSMFPPQEVLDTNRYNMPDVVSPSKEIPEGLEKTSRDSPLHIKKSKAETELDWNKSGIFPELFTNVPSRYMRFSYIRHEEKYSDKNRVIYPFLTLNEFSHRLYSFVEREKLDEYIRVNSSVEKVIKSDSGKWIVVVRETSDDSSTVKWYQEEFDAIISAVGHYSIPHIPCIPGLNEYNKLHGETLIHAKSFRNREVFRNKKVIVIGSNLSSTNLLQYIVPLASSAYISKRSENKNFPWIDRAVEHGGIICKPSIEKFIPETKEVLFTDGSVEKDLDLIIFATGYHFHFPFLEQNFKVIRPSNTSRVKGLYYNTFSINDPTLAAIGVTTSPITFHTLEAAAAAIAGVWSNAKALPSKEDQIAWEKRRVEETGENVAFHYYKPKEIKEKFLDEIQEYFPLNRHNPFEEDSKYLHEIDDGLVTIEQLFYNLKDSQLSVEETSTF</sequence>
<dbReference type="InterPro" id="IPR036188">
    <property type="entry name" value="FAD/NAD-bd_sf"/>
</dbReference>
<keyword evidence="9" id="KW-1185">Reference proteome</keyword>
<dbReference type="PANTHER" id="PTHR23023">
    <property type="entry name" value="DIMETHYLANILINE MONOOXYGENASE"/>
    <property type="match status" value="1"/>
</dbReference>
<evidence type="ECO:0000313" key="8">
    <source>
        <dbReference type="EMBL" id="CCE73533.1"/>
    </source>
</evidence>
<comment type="similarity">
    <text evidence="2">Belongs to the FMO family.</text>
</comment>
<evidence type="ECO:0000313" key="7">
    <source>
        <dbReference type="EMBL" id="CCE72972.1"/>
    </source>
</evidence>
<dbReference type="InterPro" id="IPR020946">
    <property type="entry name" value="Flavin_mOase-like"/>
</dbReference>
<dbReference type="InParanoid" id="G8YVT9"/>
<dbReference type="STRING" id="559304.G8YVT9"/>
<dbReference type="Proteomes" id="UP000005222">
    <property type="component" value="Chromosome A"/>
</dbReference>
<keyword evidence="3" id="KW-0285">Flavoprotein</keyword>
<protein>
    <submittedName>
        <fullName evidence="7">Piso0_000580 protein</fullName>
    </submittedName>
</protein>
<dbReference type="GO" id="GO:0004499">
    <property type="term" value="F:N,N-dimethylaniline monooxygenase activity"/>
    <property type="evidence" value="ECO:0007669"/>
    <property type="project" value="InterPro"/>
</dbReference>